<proteinExistence type="predicted"/>
<evidence type="ECO:0000313" key="1">
    <source>
        <dbReference type="EMBL" id="AIF05265.1"/>
    </source>
</evidence>
<protein>
    <recommendedName>
        <fullName evidence="2">Peptidase</fullName>
    </recommendedName>
</protein>
<evidence type="ECO:0008006" key="2">
    <source>
        <dbReference type="Google" id="ProtNLM"/>
    </source>
</evidence>
<dbReference type="EMBL" id="KF900734">
    <property type="protein sequence ID" value="AIF05265.1"/>
    <property type="molecule type" value="Genomic_DNA"/>
</dbReference>
<name>A0A075GQB5_9ARCH</name>
<accession>A0A075GQB5</accession>
<organism evidence="1">
    <name type="scientific">uncultured marine thaumarchaeote KM3_181_D10</name>
    <dbReference type="NCBI Taxonomy" id="1456064"/>
    <lineage>
        <taxon>Archaea</taxon>
        <taxon>Nitrososphaerota</taxon>
        <taxon>environmental samples</taxon>
    </lineage>
</organism>
<sequence length="266" mass="29453">MLKLLYILLLIPFMVYPAFAIEYDLNYYHVDDDSDENIEYDQIVSTSDGTLDVGIYTIPKIPNTEEPTKLNISFLKSGTEKIQLHIDYRVSITKDGDYVYGPMSRLLHTSPGTITIPLQFSENGSHMIHIEVAGILFQPLTLEHKICIVGPNEVGCETATFTMNVGQAEPEVVPTPETSIPSWIKNNAGWWADGQIDDGSFVSGIQWLITNGIMTIPPTEQGTGSGDVIPGWIKNNAGWWADGQIDDNSFVSGLQWLISNGIMKIS</sequence>
<dbReference type="AlphaFoldDB" id="A0A075GQB5"/>
<reference evidence="1" key="1">
    <citation type="journal article" date="2014" name="Genome Biol. Evol.">
        <title>Pangenome evidence for extensive interdomain horizontal transfer affecting lineage core and shell genes in uncultured planktonic thaumarchaeota and euryarchaeota.</title>
        <authorList>
            <person name="Deschamps P."/>
            <person name="Zivanovic Y."/>
            <person name="Moreira D."/>
            <person name="Rodriguez-Valera F."/>
            <person name="Lopez-Garcia P."/>
        </authorList>
    </citation>
    <scope>NUCLEOTIDE SEQUENCE</scope>
</reference>